<protein>
    <submittedName>
        <fullName evidence="1">2-oxoglutarate (2OG) and Fe(II)-dependent oxygenase superfamily protein</fullName>
    </submittedName>
</protein>
<reference evidence="1 2" key="1">
    <citation type="journal article" date="2023" name="Science">
        <title>Complex scaffold remodeling in plant triterpene biosynthesis.</title>
        <authorList>
            <person name="De La Pena R."/>
            <person name="Hodgson H."/>
            <person name="Liu J.C."/>
            <person name="Stephenson M.J."/>
            <person name="Martin A.C."/>
            <person name="Owen C."/>
            <person name="Harkess A."/>
            <person name="Leebens-Mack J."/>
            <person name="Jimenez L.E."/>
            <person name="Osbourn A."/>
            <person name="Sattely E.S."/>
        </authorList>
    </citation>
    <scope>NUCLEOTIDE SEQUENCE [LARGE SCALE GENOMIC DNA]</scope>
    <source>
        <strain evidence="2">cv. JPN11</strain>
        <tissue evidence="1">Leaf</tissue>
    </source>
</reference>
<evidence type="ECO:0000313" key="1">
    <source>
        <dbReference type="EMBL" id="KAJ4713822.1"/>
    </source>
</evidence>
<name>A0ACC1XSA5_MELAZ</name>
<sequence>MADHAAANGKESYVTAALNCIDLSNPDIHQSAALIKQACMDSGIFYVINHGISEELMAEVFAQTKKFFTLPWEEKMKLRTGRNRGYDTRSKKIDSQTNKELNGEQFMMVRELPYSDKEAENPLTGPNVWPSADILPGWKETMLKYQQAVLNVGTAVARIIAVALDLKVDFFDQPAFLGNALPYVSLNHYGAEDVDPSKEYLLGTPAHCDPPIITLLATDDVPGLQICKDKHAKAQIWQNVSPLKGAFIVNTGNTLERMSNCVFRSTMHRVLYRQDRYTIAFLLYPSNDAVIECIPSCKSAENPPKFPPIKSDELLRVIANDIVAGRVTRDATDA</sequence>
<organism evidence="1 2">
    <name type="scientific">Melia azedarach</name>
    <name type="common">Chinaberry tree</name>
    <dbReference type="NCBI Taxonomy" id="155640"/>
    <lineage>
        <taxon>Eukaryota</taxon>
        <taxon>Viridiplantae</taxon>
        <taxon>Streptophyta</taxon>
        <taxon>Embryophyta</taxon>
        <taxon>Tracheophyta</taxon>
        <taxon>Spermatophyta</taxon>
        <taxon>Magnoliopsida</taxon>
        <taxon>eudicotyledons</taxon>
        <taxon>Gunneridae</taxon>
        <taxon>Pentapetalae</taxon>
        <taxon>rosids</taxon>
        <taxon>malvids</taxon>
        <taxon>Sapindales</taxon>
        <taxon>Meliaceae</taxon>
        <taxon>Melia</taxon>
    </lineage>
</organism>
<evidence type="ECO:0000313" key="2">
    <source>
        <dbReference type="Proteomes" id="UP001164539"/>
    </source>
</evidence>
<accession>A0ACC1XSA5</accession>
<dbReference type="EMBL" id="CM051401">
    <property type="protein sequence ID" value="KAJ4713822.1"/>
    <property type="molecule type" value="Genomic_DNA"/>
</dbReference>
<proteinExistence type="predicted"/>
<keyword evidence="2" id="KW-1185">Reference proteome</keyword>
<gene>
    <name evidence="1" type="ORF">OWV82_015865</name>
</gene>
<dbReference type="Proteomes" id="UP001164539">
    <property type="component" value="Chromosome 8"/>
</dbReference>
<comment type="caution">
    <text evidence="1">The sequence shown here is derived from an EMBL/GenBank/DDBJ whole genome shotgun (WGS) entry which is preliminary data.</text>
</comment>